<dbReference type="InterPro" id="IPR009922">
    <property type="entry name" value="DUF1457"/>
</dbReference>
<accession>A0ABV7VFW3</accession>
<comment type="caution">
    <text evidence="1">The sequence shown here is derived from an EMBL/GenBank/DDBJ whole genome shotgun (WGS) entry which is preliminary data.</text>
</comment>
<evidence type="ECO:0000313" key="1">
    <source>
        <dbReference type="EMBL" id="MFC3675947.1"/>
    </source>
</evidence>
<proteinExistence type="predicted"/>
<dbReference type="Proteomes" id="UP001595711">
    <property type="component" value="Unassembled WGS sequence"/>
</dbReference>
<evidence type="ECO:0000313" key="2">
    <source>
        <dbReference type="Proteomes" id="UP001595711"/>
    </source>
</evidence>
<name>A0ABV7VFW3_9PROT</name>
<protein>
    <submittedName>
        <fullName evidence="1">PAS domain-containing protein</fullName>
    </submittedName>
</protein>
<dbReference type="Pfam" id="PF07310">
    <property type="entry name" value="PAS_5"/>
    <property type="match status" value="1"/>
</dbReference>
<dbReference type="EMBL" id="JBHRYJ010000002">
    <property type="protein sequence ID" value="MFC3675947.1"/>
    <property type="molecule type" value="Genomic_DNA"/>
</dbReference>
<reference evidence="2" key="1">
    <citation type="journal article" date="2019" name="Int. J. Syst. Evol. Microbiol.">
        <title>The Global Catalogue of Microorganisms (GCM) 10K type strain sequencing project: providing services to taxonomists for standard genome sequencing and annotation.</title>
        <authorList>
            <consortium name="The Broad Institute Genomics Platform"/>
            <consortium name="The Broad Institute Genome Sequencing Center for Infectious Disease"/>
            <person name="Wu L."/>
            <person name="Ma J."/>
        </authorList>
    </citation>
    <scope>NUCLEOTIDE SEQUENCE [LARGE SCALE GENOMIC DNA]</scope>
    <source>
        <strain evidence="2">KCTC 42182</strain>
    </source>
</reference>
<gene>
    <name evidence="1" type="ORF">ACFOOQ_10365</name>
</gene>
<organism evidence="1 2">
    <name type="scientific">Ferrovibrio xuzhouensis</name>
    <dbReference type="NCBI Taxonomy" id="1576914"/>
    <lineage>
        <taxon>Bacteria</taxon>
        <taxon>Pseudomonadati</taxon>
        <taxon>Pseudomonadota</taxon>
        <taxon>Alphaproteobacteria</taxon>
        <taxon>Rhodospirillales</taxon>
        <taxon>Rhodospirillaceae</taxon>
        <taxon>Ferrovibrio</taxon>
    </lineage>
</organism>
<sequence length="196" mass="22197">MSDRLVMQPLVDALLADNREVLDRHMTERGASLVDLVWQPDATLCPEPQLHHALAYWHEIRGDRPMPLASDISPFNLRPALGYVLLIDVEDDGWDGRFRLYGTRVAEMYGEDMTGRRVSEIDNNNYATQLFRAIYRVVALRGAPVFSHHRPPPHVSVTAWKRLILPLANAEGAVCRFLSVNLPGAWRPVQPAEIAR</sequence>
<keyword evidence="2" id="KW-1185">Reference proteome</keyword>
<dbReference type="RefSeq" id="WP_379725635.1">
    <property type="nucleotide sequence ID" value="NZ_JBHRYJ010000002.1"/>
</dbReference>